<comment type="caution">
    <text evidence="2">The sequence shown here is derived from an EMBL/GenBank/DDBJ whole genome shotgun (WGS) entry which is preliminary data.</text>
</comment>
<name>A0A4V6CXJ4_BRAEL</name>
<proteinExistence type="predicted"/>
<accession>A0A4V6CXJ4</accession>
<protein>
    <submittedName>
        <fullName evidence="2">Uncharacterized protein</fullName>
    </submittedName>
</protein>
<evidence type="ECO:0000313" key="3">
    <source>
        <dbReference type="Proteomes" id="UP000305095"/>
    </source>
</evidence>
<dbReference type="EMBL" id="SZZP01000010">
    <property type="protein sequence ID" value="TKV80085.1"/>
    <property type="molecule type" value="Genomic_DNA"/>
</dbReference>
<gene>
    <name evidence="2" type="ORF">FDV58_17695</name>
</gene>
<evidence type="ECO:0000256" key="1">
    <source>
        <dbReference type="SAM" id="MobiDB-lite"/>
    </source>
</evidence>
<feature type="compositionally biased region" description="Basic and acidic residues" evidence="1">
    <location>
        <begin position="166"/>
        <end position="180"/>
    </location>
</feature>
<evidence type="ECO:0000313" key="2">
    <source>
        <dbReference type="EMBL" id="TKV80085.1"/>
    </source>
</evidence>
<sequence length="195" mass="21727">MFENLYWVVGLVEDGDKFVKQMRDDELSHRQSMGQTIFSGEYQLGESVEERLRAVMRDLNRNGPITKMLSPKAVAGIRDDFKRSYIFYAQLSSDSAHPSVTALNRYVVADPQGPGFDTNPVIRPSEVAETLKYLSMSALGVCVAVNQILGGTTGGEQLQARAMRHDELSNRTRAESKRDGTIAGRGRCGRRRVRA</sequence>
<reference evidence="2 3" key="1">
    <citation type="submission" date="2019-05" db="EMBL/GenBank/DDBJ databases">
        <title>Draft Genome of Bradyrhizobium elkanii strain SEMIA 938, Used in Commercial Inoculants for Lupinus spp. in Brazil.</title>
        <authorList>
            <person name="Hungria M."/>
            <person name="Delamuta J.R.M."/>
            <person name="Ribeiro R.A."/>
            <person name="Nogueira M.A."/>
        </authorList>
    </citation>
    <scope>NUCLEOTIDE SEQUENCE [LARGE SCALE GENOMIC DNA]</scope>
    <source>
        <strain evidence="2 3">Semia 938</strain>
    </source>
</reference>
<dbReference type="Proteomes" id="UP000305095">
    <property type="component" value="Unassembled WGS sequence"/>
</dbReference>
<dbReference type="AlphaFoldDB" id="A0A4V6CXJ4"/>
<organism evidence="2 3">
    <name type="scientific">Bradyrhizobium elkanii</name>
    <dbReference type="NCBI Taxonomy" id="29448"/>
    <lineage>
        <taxon>Bacteria</taxon>
        <taxon>Pseudomonadati</taxon>
        <taxon>Pseudomonadota</taxon>
        <taxon>Alphaproteobacteria</taxon>
        <taxon>Hyphomicrobiales</taxon>
        <taxon>Nitrobacteraceae</taxon>
        <taxon>Bradyrhizobium</taxon>
    </lineage>
</organism>
<feature type="region of interest" description="Disordered" evidence="1">
    <location>
        <begin position="166"/>
        <end position="195"/>
    </location>
</feature>